<comment type="subcellular location">
    <subcellularLocation>
        <location evidence="1">Cell membrane</location>
        <topology evidence="1">Multi-pass membrane protein</topology>
    </subcellularLocation>
</comment>
<gene>
    <name evidence="9" type="ORF">DAERI_020054</name>
</gene>
<dbReference type="Proteomes" id="UP000236569">
    <property type="component" value="Unassembled WGS sequence"/>
</dbReference>
<accession>A0A2I9DQH0</accession>
<evidence type="ECO:0000259" key="8">
    <source>
        <dbReference type="Pfam" id="PF04239"/>
    </source>
</evidence>
<protein>
    <recommendedName>
        <fullName evidence="8">YetF C-terminal domain-containing protein</fullName>
    </recommendedName>
</protein>
<name>A0A2I9DQH0_9DEIO</name>
<keyword evidence="10" id="KW-1185">Reference proteome</keyword>
<reference evidence="10" key="1">
    <citation type="submission" date="2018-01" db="EMBL/GenBank/DDBJ databases">
        <title>Draft Genome Sequence of the Radioresistant Bacterium Deinococcus aerius TR0125, Isolated from the Higher Atmosphere above Japan.</title>
        <authorList>
            <person name="Satoh K."/>
            <person name="Arai H."/>
            <person name="Sanzen T."/>
            <person name="Kawaguchi Y."/>
            <person name="Hayashi H."/>
            <person name="Yokobori S."/>
            <person name="Yamagishi A."/>
            <person name="Oono Y."/>
            <person name="Narumi I."/>
        </authorList>
    </citation>
    <scope>NUCLEOTIDE SEQUENCE [LARGE SCALE GENOMIC DNA]</scope>
    <source>
        <strain evidence="10">TR0125</strain>
    </source>
</reference>
<dbReference type="Pfam" id="PF04239">
    <property type="entry name" value="DUF421"/>
    <property type="match status" value="1"/>
</dbReference>
<dbReference type="GO" id="GO:0005886">
    <property type="term" value="C:plasma membrane"/>
    <property type="evidence" value="ECO:0007669"/>
    <property type="project" value="UniProtKB-SubCell"/>
</dbReference>
<feature type="domain" description="YetF C-terminal" evidence="8">
    <location>
        <begin position="78"/>
        <end position="147"/>
    </location>
</feature>
<proteinExistence type="inferred from homology"/>
<sequence length="150" mass="16655">MNPALNALAIYGFLLLVFRVAGRRTLGQITTFDLVLLLVISESVQNALVRNDYSLTNAFVLILTLVTLDVGLSLFTRRFKSADRVLEGMPLVIVERGECLTDLMRRARVDREDVLAAARKLHGLSRLDQIEFAVLERSGELSIIPTKGNA</sequence>
<evidence type="ECO:0000313" key="10">
    <source>
        <dbReference type="Proteomes" id="UP000236569"/>
    </source>
</evidence>
<dbReference type="InterPro" id="IPR007353">
    <property type="entry name" value="DUF421"/>
</dbReference>
<dbReference type="EMBL" id="BFAG01000002">
    <property type="protein sequence ID" value="GBF04457.1"/>
    <property type="molecule type" value="Genomic_DNA"/>
</dbReference>
<dbReference type="AlphaFoldDB" id="A0A2I9DQH0"/>
<dbReference type="OrthoDB" id="9793799at2"/>
<evidence type="ECO:0000313" key="9">
    <source>
        <dbReference type="EMBL" id="GBF04457.1"/>
    </source>
</evidence>
<comment type="similarity">
    <text evidence="2">Belongs to the UPF0702 family.</text>
</comment>
<evidence type="ECO:0000256" key="5">
    <source>
        <dbReference type="ARBA" id="ARBA00022989"/>
    </source>
</evidence>
<evidence type="ECO:0000256" key="1">
    <source>
        <dbReference type="ARBA" id="ARBA00004651"/>
    </source>
</evidence>
<keyword evidence="6 7" id="KW-0472">Membrane</keyword>
<evidence type="ECO:0000256" key="2">
    <source>
        <dbReference type="ARBA" id="ARBA00006448"/>
    </source>
</evidence>
<keyword evidence="5 7" id="KW-1133">Transmembrane helix</keyword>
<evidence type="ECO:0000256" key="3">
    <source>
        <dbReference type="ARBA" id="ARBA00022475"/>
    </source>
</evidence>
<organism evidence="9 10">
    <name type="scientific">Deinococcus aerius</name>
    <dbReference type="NCBI Taxonomy" id="200253"/>
    <lineage>
        <taxon>Bacteria</taxon>
        <taxon>Thermotogati</taxon>
        <taxon>Deinococcota</taxon>
        <taxon>Deinococci</taxon>
        <taxon>Deinococcales</taxon>
        <taxon>Deinococcaceae</taxon>
        <taxon>Deinococcus</taxon>
    </lineage>
</organism>
<evidence type="ECO:0000256" key="7">
    <source>
        <dbReference type="SAM" id="Phobius"/>
    </source>
</evidence>
<dbReference type="PANTHER" id="PTHR34582:SF6">
    <property type="entry name" value="UPF0702 TRANSMEMBRANE PROTEIN YCAP"/>
    <property type="match status" value="1"/>
</dbReference>
<evidence type="ECO:0000256" key="4">
    <source>
        <dbReference type="ARBA" id="ARBA00022692"/>
    </source>
</evidence>
<dbReference type="InterPro" id="IPR023090">
    <property type="entry name" value="UPF0702_alpha/beta_dom_sf"/>
</dbReference>
<keyword evidence="4 7" id="KW-0812">Transmembrane</keyword>
<keyword evidence="3" id="KW-1003">Cell membrane</keyword>
<dbReference type="Gene3D" id="3.30.240.20">
    <property type="entry name" value="bsu07140 like domains"/>
    <property type="match status" value="1"/>
</dbReference>
<comment type="caution">
    <text evidence="9">The sequence shown here is derived from an EMBL/GenBank/DDBJ whole genome shotgun (WGS) entry which is preliminary data.</text>
</comment>
<evidence type="ECO:0000256" key="6">
    <source>
        <dbReference type="ARBA" id="ARBA00023136"/>
    </source>
</evidence>
<dbReference type="PANTHER" id="PTHR34582">
    <property type="entry name" value="UPF0702 TRANSMEMBRANE PROTEIN YCAP"/>
    <property type="match status" value="1"/>
</dbReference>
<feature type="transmembrane region" description="Helical" evidence="7">
    <location>
        <begin position="55"/>
        <end position="75"/>
    </location>
</feature>
<dbReference type="RefSeq" id="WP_103128027.1">
    <property type="nucleotide sequence ID" value="NZ_BFAG01000002.1"/>
</dbReference>